<dbReference type="AlphaFoldDB" id="A0A9D4MFW5"/>
<evidence type="ECO:0000313" key="1">
    <source>
        <dbReference type="EMBL" id="KAH3875389.1"/>
    </source>
</evidence>
<organism evidence="1 2">
    <name type="scientific">Dreissena polymorpha</name>
    <name type="common">Zebra mussel</name>
    <name type="synonym">Mytilus polymorpha</name>
    <dbReference type="NCBI Taxonomy" id="45954"/>
    <lineage>
        <taxon>Eukaryota</taxon>
        <taxon>Metazoa</taxon>
        <taxon>Spiralia</taxon>
        <taxon>Lophotrochozoa</taxon>
        <taxon>Mollusca</taxon>
        <taxon>Bivalvia</taxon>
        <taxon>Autobranchia</taxon>
        <taxon>Heteroconchia</taxon>
        <taxon>Euheterodonta</taxon>
        <taxon>Imparidentia</taxon>
        <taxon>Neoheterodontei</taxon>
        <taxon>Myida</taxon>
        <taxon>Dreissenoidea</taxon>
        <taxon>Dreissenidae</taxon>
        <taxon>Dreissena</taxon>
    </lineage>
</organism>
<reference evidence="1" key="1">
    <citation type="journal article" date="2019" name="bioRxiv">
        <title>The Genome of the Zebra Mussel, Dreissena polymorpha: A Resource for Invasive Species Research.</title>
        <authorList>
            <person name="McCartney M.A."/>
            <person name="Auch B."/>
            <person name="Kono T."/>
            <person name="Mallez S."/>
            <person name="Zhang Y."/>
            <person name="Obille A."/>
            <person name="Becker A."/>
            <person name="Abrahante J.E."/>
            <person name="Garbe J."/>
            <person name="Badalamenti J.P."/>
            <person name="Herman A."/>
            <person name="Mangelson H."/>
            <person name="Liachko I."/>
            <person name="Sullivan S."/>
            <person name="Sone E.D."/>
            <person name="Koren S."/>
            <person name="Silverstein K.A.T."/>
            <person name="Beckman K.B."/>
            <person name="Gohl D.M."/>
        </authorList>
    </citation>
    <scope>NUCLEOTIDE SEQUENCE</scope>
    <source>
        <strain evidence="1">Duluth1</strain>
        <tissue evidence="1">Whole animal</tissue>
    </source>
</reference>
<dbReference type="EMBL" id="JAIWYP010000002">
    <property type="protein sequence ID" value="KAH3875389.1"/>
    <property type="molecule type" value="Genomic_DNA"/>
</dbReference>
<sequence length="66" mass="7466">MNTNSQLASLSRFRNAENAKNEIFLPSEILEGLSNHHSVHDLHDHESTSYPVARVVGDDENDFVLF</sequence>
<keyword evidence="2" id="KW-1185">Reference proteome</keyword>
<protein>
    <submittedName>
        <fullName evidence="1">Uncharacterized protein</fullName>
    </submittedName>
</protein>
<reference evidence="1" key="2">
    <citation type="submission" date="2020-11" db="EMBL/GenBank/DDBJ databases">
        <authorList>
            <person name="McCartney M.A."/>
            <person name="Auch B."/>
            <person name="Kono T."/>
            <person name="Mallez S."/>
            <person name="Becker A."/>
            <person name="Gohl D.M."/>
            <person name="Silverstein K.A.T."/>
            <person name="Koren S."/>
            <person name="Bechman K.B."/>
            <person name="Herman A."/>
            <person name="Abrahante J.E."/>
            <person name="Garbe J."/>
        </authorList>
    </citation>
    <scope>NUCLEOTIDE SEQUENCE</scope>
    <source>
        <strain evidence="1">Duluth1</strain>
        <tissue evidence="1">Whole animal</tissue>
    </source>
</reference>
<gene>
    <name evidence="1" type="ORF">DPMN_038654</name>
</gene>
<accession>A0A9D4MFW5</accession>
<name>A0A9D4MFW5_DREPO</name>
<proteinExistence type="predicted"/>
<evidence type="ECO:0000313" key="2">
    <source>
        <dbReference type="Proteomes" id="UP000828390"/>
    </source>
</evidence>
<dbReference type="Proteomes" id="UP000828390">
    <property type="component" value="Unassembled WGS sequence"/>
</dbReference>
<comment type="caution">
    <text evidence="1">The sequence shown here is derived from an EMBL/GenBank/DDBJ whole genome shotgun (WGS) entry which is preliminary data.</text>
</comment>